<reference evidence="2 3" key="1">
    <citation type="submission" date="2018-01" db="EMBL/GenBank/DDBJ databases">
        <title>The complete genome sequence of Chromatium okenii LaCa, a purple sulfur bacterium with a turbulent life.</title>
        <authorList>
            <person name="Luedin S.M."/>
            <person name="Liechti N."/>
            <person name="Storelli N."/>
            <person name="Danza F."/>
            <person name="Wittwer M."/>
            <person name="Pothier J.F."/>
            <person name="Tonolla M.A."/>
        </authorList>
    </citation>
    <scope>NUCLEOTIDE SEQUENCE [LARGE SCALE GENOMIC DNA]</scope>
    <source>
        <strain evidence="2 3">LaCa</strain>
    </source>
</reference>
<proteinExistence type="predicted"/>
<sequence length="406" mass="46287">MKKILMIAFHFPPILGSSGMHRTLGFSRYLPEFGWEPIVLTAHPFAYENQREELNKEIPIELQVERAFAFDAARHFSIFGRYPRALAVPDRWASWYFDAVRRGKQLLRQHQIDAIWSSYPIPTAHSIGLALHQFSGKPWISDFRDPMAQEGYPSDPILKNAYIVLERATIEQSTAVTLTTPGAVRLYHQRYPHFVDKVHLLENGYDEETFVGTEAGAPLNPGKITLLHSGIVYPQERDPTSLFTALATLKERNPELTNRLRLRFRAPAHEDLLVELSKRFGITELIELMPPVGYREALNEMLSADALMILQSNGCNDQIPVKIYEYLRAGRPIIALTDDAGDTAQLLKKVGIEAIAPLNDSVRIADMLVRVISNFDKQYLPSFEVIQNFSRKGRTYQLARLFEKLL</sequence>
<dbReference type="GO" id="GO:0016757">
    <property type="term" value="F:glycosyltransferase activity"/>
    <property type="evidence" value="ECO:0007669"/>
    <property type="project" value="UniProtKB-ARBA"/>
</dbReference>
<dbReference type="InterPro" id="IPR028098">
    <property type="entry name" value="Glyco_trans_4-like_N"/>
</dbReference>
<dbReference type="AlphaFoldDB" id="A0A2S7XNP1"/>
<evidence type="ECO:0000313" key="3">
    <source>
        <dbReference type="Proteomes" id="UP000239936"/>
    </source>
</evidence>
<comment type="caution">
    <text evidence="2">The sequence shown here is derived from an EMBL/GenBank/DDBJ whole genome shotgun (WGS) entry which is preliminary data.</text>
</comment>
<evidence type="ECO:0000313" key="2">
    <source>
        <dbReference type="EMBL" id="PQJ95345.1"/>
    </source>
</evidence>
<feature type="domain" description="Glycosyltransferase subfamily 4-like N-terminal" evidence="1">
    <location>
        <begin position="24"/>
        <end position="204"/>
    </location>
</feature>
<dbReference type="Pfam" id="PF13579">
    <property type="entry name" value="Glyco_trans_4_4"/>
    <property type="match status" value="1"/>
</dbReference>
<dbReference type="OrthoDB" id="9794575at2"/>
<protein>
    <submittedName>
        <fullName evidence="2">Glycosyltransferase</fullName>
    </submittedName>
</protein>
<dbReference type="Proteomes" id="UP000239936">
    <property type="component" value="Unassembled WGS sequence"/>
</dbReference>
<dbReference type="RefSeq" id="WP_105074387.1">
    <property type="nucleotide sequence ID" value="NZ_PPGH01000037.1"/>
</dbReference>
<evidence type="ECO:0000259" key="1">
    <source>
        <dbReference type="Pfam" id="PF13579"/>
    </source>
</evidence>
<accession>A0A2S7XNP1</accession>
<gene>
    <name evidence="2" type="ORF">CXB77_14005</name>
</gene>
<dbReference type="Gene3D" id="3.40.50.2000">
    <property type="entry name" value="Glycogen Phosphorylase B"/>
    <property type="match status" value="2"/>
</dbReference>
<keyword evidence="3" id="KW-1185">Reference proteome</keyword>
<dbReference type="SUPFAM" id="SSF53756">
    <property type="entry name" value="UDP-Glycosyltransferase/glycogen phosphorylase"/>
    <property type="match status" value="1"/>
</dbReference>
<keyword evidence="2" id="KW-0808">Transferase</keyword>
<organism evidence="2 3">
    <name type="scientific">Chromatium okenii</name>
    <dbReference type="NCBI Taxonomy" id="61644"/>
    <lineage>
        <taxon>Bacteria</taxon>
        <taxon>Pseudomonadati</taxon>
        <taxon>Pseudomonadota</taxon>
        <taxon>Gammaproteobacteria</taxon>
        <taxon>Chromatiales</taxon>
        <taxon>Chromatiaceae</taxon>
        <taxon>Chromatium</taxon>
    </lineage>
</organism>
<dbReference type="PANTHER" id="PTHR12526">
    <property type="entry name" value="GLYCOSYLTRANSFERASE"/>
    <property type="match status" value="1"/>
</dbReference>
<name>A0A2S7XNP1_9GAMM</name>
<dbReference type="EMBL" id="PPGH01000037">
    <property type="protein sequence ID" value="PQJ95345.1"/>
    <property type="molecule type" value="Genomic_DNA"/>
</dbReference>